<reference evidence="9 10" key="1">
    <citation type="submission" date="2017-06" db="EMBL/GenBank/DDBJ databases">
        <authorList>
            <person name="Kim H.J."/>
            <person name="Triplett B.A."/>
        </authorList>
    </citation>
    <scope>NUCLEOTIDE SEQUENCE [LARGE SCALE GENOMIC DNA]</scope>
    <source>
        <strain evidence="9 10">DSM 18704</strain>
    </source>
</reference>
<name>A0A239KNQ3_9BACT</name>
<evidence type="ECO:0000313" key="10">
    <source>
        <dbReference type="Proteomes" id="UP000198356"/>
    </source>
</evidence>
<dbReference type="GO" id="GO:0006538">
    <property type="term" value="P:L-glutamate catabolic process"/>
    <property type="evidence" value="ECO:0007669"/>
    <property type="project" value="TreeGrafter"/>
</dbReference>
<keyword evidence="5" id="KW-0520">NAD</keyword>
<dbReference type="GO" id="GO:0004352">
    <property type="term" value="F:glutamate dehydrogenase (NAD+) activity"/>
    <property type="evidence" value="ECO:0007669"/>
    <property type="project" value="TreeGrafter"/>
</dbReference>
<comment type="similarity">
    <text evidence="1 3 7">Belongs to the Glu/Leu/Phe/Val dehydrogenases family.</text>
</comment>
<keyword evidence="5" id="KW-0547">Nucleotide-binding</keyword>
<dbReference type="PRINTS" id="PR00082">
    <property type="entry name" value="GLFDHDRGNASE"/>
</dbReference>
<dbReference type="InterPro" id="IPR046346">
    <property type="entry name" value="Aminoacid_DH-like_N_sf"/>
</dbReference>
<dbReference type="Pfam" id="PF02812">
    <property type="entry name" value="ELFV_dehydrog_N"/>
    <property type="match status" value="1"/>
</dbReference>
<dbReference type="GO" id="GO:0000166">
    <property type="term" value="F:nucleotide binding"/>
    <property type="evidence" value="ECO:0007669"/>
    <property type="project" value="UniProtKB-KW"/>
</dbReference>
<dbReference type="RefSeq" id="WP_089409328.1">
    <property type="nucleotide sequence ID" value="NZ_FZOU01000005.1"/>
</dbReference>
<feature type="domain" description="Glutamate/phenylalanine/leucine/valine/L-tryptophan dehydrogenase C-terminal" evidence="8">
    <location>
        <begin position="200"/>
        <end position="430"/>
    </location>
</feature>
<dbReference type="AlphaFoldDB" id="A0A239KNQ3"/>
<protein>
    <recommendedName>
        <fullName evidence="3">Glutamate dehydrogenase</fullName>
    </recommendedName>
</protein>
<dbReference type="InterPro" id="IPR033524">
    <property type="entry name" value="Glu/Leu/Phe/Val_DH_AS"/>
</dbReference>
<keyword evidence="2 3" id="KW-0560">Oxidoreductase</keyword>
<sequence length="433" mass="47456">MSVISKSASSKNSPTLSLEQEINPWQAQAARFELAASKLNLDPGIWKILSVPQREIIVHIPVQMDDGSIEVFTGYRVQHSTSRGPAKGGIRYSPEVSLDEVRALASWMTWKCAVVNIPFGGAKGGVICDPKHMSQGELERMTRRYTAELIEFIGPEKDVPAPDMNTNEQTMAWIMDTYSMHMRQTVTSVVTGKPVNMGGSRGRTEATGRGVSIMCDEAVRALGMKVEGTTVIVQGFGNVGSNTAKHLYLKGYTVTGITEYDGALYNPKGIDIPALAEYRKKAGTINGFPGAESVDKDELITRECDILVPAATENAITSQNAEKLRCRILCEGANGPTTFVADEILENKGIFVVPDILANAGGVTCSYFEWVQDRMGYFWTEAEVNQRLEAIMVESFRDVVAYAAAHKVNNRIAAYMLAIDRVAFTTKQRGMYA</sequence>
<feature type="binding site" evidence="5">
    <location>
        <position position="111"/>
    </location>
    <ligand>
        <name>substrate</name>
    </ligand>
</feature>
<dbReference type="PANTHER" id="PTHR11606">
    <property type="entry name" value="GLUTAMATE DEHYDROGENASE"/>
    <property type="match status" value="1"/>
</dbReference>
<dbReference type="Gene3D" id="3.40.50.720">
    <property type="entry name" value="NAD(P)-binding Rossmann-like Domain"/>
    <property type="match status" value="1"/>
</dbReference>
<organism evidence="9 10">
    <name type="scientific">Granulicella rosea</name>
    <dbReference type="NCBI Taxonomy" id="474952"/>
    <lineage>
        <taxon>Bacteria</taxon>
        <taxon>Pseudomonadati</taxon>
        <taxon>Acidobacteriota</taxon>
        <taxon>Terriglobia</taxon>
        <taxon>Terriglobales</taxon>
        <taxon>Acidobacteriaceae</taxon>
        <taxon>Granulicella</taxon>
    </lineage>
</organism>
<dbReference type="SUPFAM" id="SSF51735">
    <property type="entry name" value="NAD(P)-binding Rossmann-fold domains"/>
    <property type="match status" value="1"/>
</dbReference>
<dbReference type="Proteomes" id="UP000198356">
    <property type="component" value="Unassembled WGS sequence"/>
</dbReference>
<evidence type="ECO:0000256" key="3">
    <source>
        <dbReference type="PIRNR" id="PIRNR000185"/>
    </source>
</evidence>
<feature type="binding site" evidence="5">
    <location>
        <position position="87"/>
    </location>
    <ligand>
        <name>substrate</name>
    </ligand>
</feature>
<dbReference type="CDD" id="cd01076">
    <property type="entry name" value="NAD_bind_1_Glu_DH"/>
    <property type="match status" value="1"/>
</dbReference>
<keyword evidence="10" id="KW-1185">Reference proteome</keyword>
<dbReference type="InterPro" id="IPR014362">
    <property type="entry name" value="Glu_DH"/>
</dbReference>
<dbReference type="InterPro" id="IPR033922">
    <property type="entry name" value="NAD_bind_Glu_DH"/>
</dbReference>
<dbReference type="InterPro" id="IPR036291">
    <property type="entry name" value="NAD(P)-bd_dom_sf"/>
</dbReference>
<dbReference type="InterPro" id="IPR006097">
    <property type="entry name" value="Glu/Leu/Phe/Val/Trp_DH_dimer"/>
</dbReference>
<evidence type="ECO:0000256" key="7">
    <source>
        <dbReference type="RuleBase" id="RU004417"/>
    </source>
</evidence>
<evidence type="ECO:0000256" key="1">
    <source>
        <dbReference type="ARBA" id="ARBA00006382"/>
    </source>
</evidence>
<evidence type="ECO:0000259" key="8">
    <source>
        <dbReference type="SMART" id="SM00839"/>
    </source>
</evidence>
<dbReference type="Gene3D" id="3.40.50.10860">
    <property type="entry name" value="Leucine Dehydrogenase, chain A, domain 1"/>
    <property type="match status" value="1"/>
</dbReference>
<gene>
    <name evidence="9" type="ORF">SAMN05421770_10565</name>
</gene>
<feature type="active site" description="Proton donor" evidence="4">
    <location>
        <position position="123"/>
    </location>
</feature>
<proteinExistence type="inferred from homology"/>
<dbReference type="EMBL" id="FZOU01000005">
    <property type="protein sequence ID" value="SNT19243.1"/>
    <property type="molecule type" value="Genomic_DNA"/>
</dbReference>
<evidence type="ECO:0000256" key="2">
    <source>
        <dbReference type="ARBA" id="ARBA00023002"/>
    </source>
</evidence>
<feature type="site" description="Important for catalysis" evidence="6">
    <location>
        <position position="163"/>
    </location>
</feature>
<dbReference type="InterPro" id="IPR006095">
    <property type="entry name" value="Glu/Leu/Phe/Val/Trp_DH"/>
</dbReference>
<evidence type="ECO:0000313" key="9">
    <source>
        <dbReference type="EMBL" id="SNT19243.1"/>
    </source>
</evidence>
<evidence type="ECO:0000256" key="5">
    <source>
        <dbReference type="PIRSR" id="PIRSR000185-2"/>
    </source>
</evidence>
<dbReference type="FunFam" id="3.40.50.10860:FF:000003">
    <property type="entry name" value="Glutamate dehydrogenase"/>
    <property type="match status" value="1"/>
</dbReference>
<dbReference type="OrthoDB" id="9803297at2"/>
<evidence type="ECO:0000256" key="4">
    <source>
        <dbReference type="PIRSR" id="PIRSR000185-1"/>
    </source>
</evidence>
<dbReference type="PROSITE" id="PS00074">
    <property type="entry name" value="GLFV_DEHYDROGENASE"/>
    <property type="match status" value="1"/>
</dbReference>
<dbReference type="Pfam" id="PF00208">
    <property type="entry name" value="ELFV_dehydrog"/>
    <property type="match status" value="1"/>
</dbReference>
<dbReference type="SMART" id="SM00839">
    <property type="entry name" value="ELFV_dehydrog"/>
    <property type="match status" value="1"/>
</dbReference>
<feature type="binding site" evidence="5">
    <location>
        <position position="366"/>
    </location>
    <ligand>
        <name>substrate</name>
    </ligand>
</feature>
<evidence type="ECO:0000256" key="6">
    <source>
        <dbReference type="PIRSR" id="PIRSR000185-3"/>
    </source>
</evidence>
<dbReference type="InterPro" id="IPR006096">
    <property type="entry name" value="Glu/Leu/Phe/Val/Trp_DH_C"/>
</dbReference>
<feature type="binding site" evidence="5">
    <location>
        <position position="207"/>
    </location>
    <ligand>
        <name>NAD(+)</name>
        <dbReference type="ChEBI" id="CHEBI:57540"/>
    </ligand>
</feature>
<feature type="binding site" evidence="5">
    <location>
        <position position="238"/>
    </location>
    <ligand>
        <name>NAD(+)</name>
        <dbReference type="ChEBI" id="CHEBI:57540"/>
    </ligand>
</feature>
<dbReference type="SUPFAM" id="SSF53223">
    <property type="entry name" value="Aminoacid dehydrogenase-like, N-terminal domain"/>
    <property type="match status" value="1"/>
</dbReference>
<dbReference type="PANTHER" id="PTHR11606:SF13">
    <property type="entry name" value="GLUTAMATE DEHYDROGENASE 1, MITOCHONDRIAL"/>
    <property type="match status" value="1"/>
</dbReference>
<dbReference type="PIRSF" id="PIRSF000185">
    <property type="entry name" value="Glu_DH"/>
    <property type="match status" value="1"/>
</dbReference>
<accession>A0A239KNQ3</accession>